<evidence type="ECO:0000313" key="3">
    <source>
        <dbReference type="Proteomes" id="UP000604001"/>
    </source>
</evidence>
<comment type="caution">
    <text evidence="2">The sequence shown here is derived from an EMBL/GenBank/DDBJ whole genome shotgun (WGS) entry which is preliminary data.</text>
</comment>
<dbReference type="EMBL" id="JACMYC010000010">
    <property type="protein sequence ID" value="MBC2961765.1"/>
    <property type="molecule type" value="Genomic_DNA"/>
</dbReference>
<dbReference type="RefSeq" id="WP_186346964.1">
    <property type="nucleotide sequence ID" value="NZ_BMMR01000002.1"/>
</dbReference>
<name>A0ABR6UBV1_9ACTN</name>
<keyword evidence="1" id="KW-0812">Transmembrane</keyword>
<reference evidence="2 3" key="1">
    <citation type="submission" date="2020-08" db="EMBL/GenBank/DDBJ databases">
        <title>novel species in genus Nocardioides.</title>
        <authorList>
            <person name="Zhang G."/>
        </authorList>
    </citation>
    <scope>NUCLEOTIDE SEQUENCE [LARGE SCALE GENOMIC DNA]</scope>
    <source>
        <strain evidence="2 3">SC8A-24</strain>
    </source>
</reference>
<sequence length="151" mass="16130">MRVLVEPVGWVLVVVGLVLLPLPGPGLLLLVAGLVVLAERYDWADRQLRRARAVAGRHAVSSPVRSALSIASTLVLALAGLLWIWPAWSWLPGGPWAGVAQLVSGLGAFVLLLVERRGHTRRARGLEPELRRSGMMDAMEPASAPPPGSES</sequence>
<keyword evidence="1" id="KW-0472">Membrane</keyword>
<protein>
    <recommendedName>
        <fullName evidence="4">TIGR02611 family protein</fullName>
    </recommendedName>
</protein>
<evidence type="ECO:0000313" key="2">
    <source>
        <dbReference type="EMBL" id="MBC2961765.1"/>
    </source>
</evidence>
<dbReference type="InterPro" id="IPR019099">
    <property type="entry name" value="Uncharacterised_PGPGW_TM"/>
</dbReference>
<keyword evidence="3" id="KW-1185">Reference proteome</keyword>
<feature type="transmembrane region" description="Helical" evidence="1">
    <location>
        <begin position="12"/>
        <end position="38"/>
    </location>
</feature>
<dbReference type="Pfam" id="PF09656">
    <property type="entry name" value="PGPGW"/>
    <property type="match status" value="1"/>
</dbReference>
<organism evidence="2 3">
    <name type="scientific">Nocardioides deserti</name>
    <dbReference type="NCBI Taxonomy" id="1588644"/>
    <lineage>
        <taxon>Bacteria</taxon>
        <taxon>Bacillati</taxon>
        <taxon>Actinomycetota</taxon>
        <taxon>Actinomycetes</taxon>
        <taxon>Propionibacteriales</taxon>
        <taxon>Nocardioidaceae</taxon>
        <taxon>Nocardioides</taxon>
    </lineage>
</organism>
<gene>
    <name evidence="2" type="ORF">H7344_15810</name>
</gene>
<feature type="transmembrane region" description="Helical" evidence="1">
    <location>
        <begin position="94"/>
        <end position="114"/>
    </location>
</feature>
<proteinExistence type="predicted"/>
<dbReference type="Proteomes" id="UP000604001">
    <property type="component" value="Unassembled WGS sequence"/>
</dbReference>
<evidence type="ECO:0008006" key="4">
    <source>
        <dbReference type="Google" id="ProtNLM"/>
    </source>
</evidence>
<evidence type="ECO:0000256" key="1">
    <source>
        <dbReference type="SAM" id="Phobius"/>
    </source>
</evidence>
<feature type="transmembrane region" description="Helical" evidence="1">
    <location>
        <begin position="67"/>
        <end position="88"/>
    </location>
</feature>
<keyword evidence="1" id="KW-1133">Transmembrane helix</keyword>
<accession>A0ABR6UBV1</accession>